<dbReference type="AlphaFoldDB" id="A0A2H9T4Q7"/>
<comment type="caution">
    <text evidence="2">The sequence shown here is derived from an EMBL/GenBank/DDBJ whole genome shotgun (WGS) entry which is preliminary data.</text>
</comment>
<protein>
    <recommendedName>
        <fullName evidence="1">Transposase Helix-turn-helix domain-containing protein</fullName>
    </recommendedName>
</protein>
<dbReference type="InterPro" id="IPR027805">
    <property type="entry name" value="Transposase_HTH_dom"/>
</dbReference>
<reference evidence="2" key="1">
    <citation type="journal article" date="2017" name="Appl. Environ. Microbiol.">
        <title>Molecular characterization of an Endozoicomonas-like organism causing infection in king scallop Pecten maximus L.</title>
        <authorList>
            <person name="Cano I."/>
            <person name="van Aerle R."/>
            <person name="Ross S."/>
            <person name="Verner-Jeffreys D.W."/>
            <person name="Paley R.K."/>
            <person name="Rimmer G."/>
            <person name="Ryder D."/>
            <person name="Hooper P."/>
            <person name="Stone D."/>
            <person name="Feist S.W."/>
        </authorList>
    </citation>
    <scope>NUCLEOTIDE SEQUENCE</scope>
</reference>
<evidence type="ECO:0000259" key="1">
    <source>
        <dbReference type="Pfam" id="PF13613"/>
    </source>
</evidence>
<organism evidence="2">
    <name type="scientific">invertebrate metagenome</name>
    <dbReference type="NCBI Taxonomy" id="1711999"/>
    <lineage>
        <taxon>unclassified sequences</taxon>
        <taxon>metagenomes</taxon>
        <taxon>organismal metagenomes</taxon>
    </lineage>
</organism>
<dbReference type="Pfam" id="PF13613">
    <property type="entry name" value="HTH_Tnp_4"/>
    <property type="match status" value="1"/>
</dbReference>
<proteinExistence type="predicted"/>
<feature type="domain" description="Transposase Helix-turn-helix" evidence="1">
    <location>
        <begin position="236"/>
        <end position="278"/>
    </location>
</feature>
<sequence>MEAKCIGLNCKTSLKYKYAVRDQRYSRYVQEWMKPLLEADGIATTDVGEAKMCLKCYTRYLRKRLRSEPMVDDSNTYESKKSNCNHVKEESVSICPTVDDLFFTPSSHRKCCLCLSYTEQTATIPEKARFQLILFHRIWDSKSARSCADHFIGKDLDPYFAITAAGREKLLLYLPDKYKEVINDLLRLSYQLGSGKTSFSFNLKNMDDQDCLAGTGWNMEQLQELHSRCAHLISSQCLSTEDCLLLFWVKLKTDISYTQLASLFNLHKSSVSRIFHNVAQSLEATIVLLYLGSEHISRENAINHNTAFTNTFFSDNVTVVLDGMYIYIGKSGDHEFKEKITAGRKKETILNS</sequence>
<dbReference type="EMBL" id="NSIT01000240">
    <property type="protein sequence ID" value="PJE78187.1"/>
    <property type="molecule type" value="Genomic_DNA"/>
</dbReference>
<gene>
    <name evidence="2" type="ORF">CI610_02883</name>
</gene>
<evidence type="ECO:0000313" key="2">
    <source>
        <dbReference type="EMBL" id="PJE78187.1"/>
    </source>
</evidence>
<accession>A0A2H9T4Q7</accession>
<name>A0A2H9T4Q7_9ZZZZ</name>